<dbReference type="Proteomes" id="UP000674217">
    <property type="component" value="Unassembled WGS sequence"/>
</dbReference>
<organism evidence="2 3">
    <name type="scientific">Flavobacterium flabelliforme</name>
    <dbReference type="NCBI Taxonomy" id="2816119"/>
    <lineage>
        <taxon>Bacteria</taxon>
        <taxon>Pseudomonadati</taxon>
        <taxon>Bacteroidota</taxon>
        <taxon>Flavobacteriia</taxon>
        <taxon>Flavobacteriales</taxon>
        <taxon>Flavobacteriaceae</taxon>
        <taxon>Flavobacterium</taxon>
    </lineage>
</organism>
<dbReference type="Gene3D" id="2.40.30.10">
    <property type="entry name" value="Translation factors"/>
    <property type="match status" value="1"/>
</dbReference>
<sequence length="223" mass="25167">MMSQIVKISSLEKITHDVLKVQFEKPNEYSFIPGQAADISFNEPEWSDKLSCFTFTSLPEENYLEFTIKTYPSRKRVTNKFLSANVGDELLLNDPFGDIKSHGEGVFIAGGAGITPFIAILKVLELNGEIGNSKLIFANKTAKDIIAKDYFDKILGKNFINVLSDEWVEGYEHGYINNEIIKKYVQEDTPNYYLCGPPPMMESVIKSLNSIGIKESQIIKESY</sequence>
<dbReference type="SUPFAM" id="SSF52343">
    <property type="entry name" value="Ferredoxin reductase-like, C-terminal NADP-linked domain"/>
    <property type="match status" value="1"/>
</dbReference>
<dbReference type="PROSITE" id="PS51384">
    <property type="entry name" value="FAD_FR"/>
    <property type="match status" value="1"/>
</dbReference>
<evidence type="ECO:0000259" key="1">
    <source>
        <dbReference type="PROSITE" id="PS51384"/>
    </source>
</evidence>
<dbReference type="EMBL" id="JAGFBU010000003">
    <property type="protein sequence ID" value="MBP4142133.1"/>
    <property type="molecule type" value="Genomic_DNA"/>
</dbReference>
<dbReference type="Gene3D" id="3.40.50.80">
    <property type="entry name" value="Nucleotide-binding domain of ferredoxin-NADP reductase (FNR) module"/>
    <property type="match status" value="1"/>
</dbReference>
<accession>A0ABS5CU54</accession>
<name>A0ABS5CU54_9FLAO</name>
<dbReference type="InterPro" id="IPR013112">
    <property type="entry name" value="FAD-bd_8"/>
</dbReference>
<dbReference type="InterPro" id="IPR017938">
    <property type="entry name" value="Riboflavin_synthase-like_b-brl"/>
</dbReference>
<evidence type="ECO:0000313" key="2">
    <source>
        <dbReference type="EMBL" id="MBP4142133.1"/>
    </source>
</evidence>
<dbReference type="PANTHER" id="PTHR47354:SF5">
    <property type="entry name" value="PROTEIN RFBI"/>
    <property type="match status" value="1"/>
</dbReference>
<dbReference type="InterPro" id="IPR039261">
    <property type="entry name" value="FNR_nucleotide-bd"/>
</dbReference>
<feature type="domain" description="FAD-binding FR-type" evidence="1">
    <location>
        <begin position="1"/>
        <end position="102"/>
    </location>
</feature>
<dbReference type="PRINTS" id="PR00410">
    <property type="entry name" value="PHEHYDRXLASE"/>
</dbReference>
<dbReference type="PANTHER" id="PTHR47354">
    <property type="entry name" value="NADH OXIDOREDUCTASE HCR"/>
    <property type="match status" value="1"/>
</dbReference>
<keyword evidence="3" id="KW-1185">Reference proteome</keyword>
<dbReference type="InterPro" id="IPR017927">
    <property type="entry name" value="FAD-bd_FR_type"/>
</dbReference>
<evidence type="ECO:0000313" key="3">
    <source>
        <dbReference type="Proteomes" id="UP000674217"/>
    </source>
</evidence>
<protein>
    <submittedName>
        <fullName evidence="2">Flavodoxin reductase</fullName>
    </submittedName>
</protein>
<proteinExistence type="predicted"/>
<dbReference type="Pfam" id="PF08022">
    <property type="entry name" value="FAD_binding_8"/>
    <property type="match status" value="1"/>
</dbReference>
<dbReference type="InterPro" id="IPR001433">
    <property type="entry name" value="OxRdtase_FAD/NAD-bd"/>
</dbReference>
<dbReference type="InterPro" id="IPR050415">
    <property type="entry name" value="MRET"/>
</dbReference>
<gene>
    <name evidence="2" type="ORF">J3S90_10000</name>
</gene>
<comment type="caution">
    <text evidence="2">The sequence shown here is derived from an EMBL/GenBank/DDBJ whole genome shotgun (WGS) entry which is preliminary data.</text>
</comment>
<reference evidence="2 3" key="1">
    <citation type="submission" date="2021-03" db="EMBL/GenBank/DDBJ databases">
        <title>Flavobacterium Flabelliformis Sp. Nov. And Flavobacterium Geliluteum Sp. Nov., Two Novel Multidrug Resistant Psychrophilic Species Isolated From Antarctica.</title>
        <authorList>
            <person name="Kralova S."/>
            <person name="Busse H.J."/>
            <person name="Bezdicek M."/>
            <person name="Nykrynova M."/>
            <person name="Kroupova E."/>
            <person name="Krsek D."/>
            <person name="Sedlacek I."/>
        </authorList>
    </citation>
    <scope>NUCLEOTIDE SEQUENCE [LARGE SCALE GENOMIC DNA]</scope>
    <source>
        <strain evidence="2 3">P4023</strain>
    </source>
</reference>
<dbReference type="Pfam" id="PF00175">
    <property type="entry name" value="NAD_binding_1"/>
    <property type="match status" value="1"/>
</dbReference>
<dbReference type="SUPFAM" id="SSF63380">
    <property type="entry name" value="Riboflavin synthase domain-like"/>
    <property type="match status" value="1"/>
</dbReference>